<name>A0ABT5DTM3_9BACT</name>
<reference evidence="1 2" key="1">
    <citation type="submission" date="2022-11" db="EMBL/GenBank/DDBJ databases">
        <title>Minimal conservation of predation-associated metabolite biosynthetic gene clusters underscores biosynthetic potential of Myxococcota including descriptions for ten novel species: Archangium lansinium sp. nov., Myxococcus landrumus sp. nov., Nannocystis bai.</title>
        <authorList>
            <person name="Ahearne A."/>
            <person name="Stevens C."/>
            <person name="Dowd S."/>
        </authorList>
    </citation>
    <scope>NUCLEOTIDE SEQUENCE [LARGE SCALE GENOMIC DNA]</scope>
    <source>
        <strain evidence="1 2">BB15-2</strain>
    </source>
</reference>
<gene>
    <name evidence="1" type="ORF">POL25_06275</name>
</gene>
<organism evidence="1 2">
    <name type="scientific">Nannocystis bainbridge</name>
    <dbReference type="NCBI Taxonomy" id="2995303"/>
    <lineage>
        <taxon>Bacteria</taxon>
        <taxon>Pseudomonadati</taxon>
        <taxon>Myxococcota</taxon>
        <taxon>Polyangia</taxon>
        <taxon>Nannocystales</taxon>
        <taxon>Nannocystaceae</taxon>
        <taxon>Nannocystis</taxon>
    </lineage>
</organism>
<protein>
    <submittedName>
        <fullName evidence="1">Uncharacterized protein</fullName>
    </submittedName>
</protein>
<accession>A0ABT5DTM3</accession>
<evidence type="ECO:0000313" key="2">
    <source>
        <dbReference type="Proteomes" id="UP001221686"/>
    </source>
</evidence>
<sequence>MHEYEASITRTAKRSLVALAIAAAACEAEVEAPFVPRYATERLRIGTSFEAELCQEVMDGWEAQIDAIEAMLGVSREYVWLYLYADEELAAIGADCGRDHELRGCYKSPVVRTTLEVAAHEIVHAWTAMARSNPLTLLKEGIAVRLQGNAQRTLLPLTVEDLAAAVPWEKYPSAGHFVAWLIETYGVERFMDLYVRSSRGMQPAAISALFVEVLGSSSQAVMDDYSKHSKQYYPGAGGLACGTAEPIEWQGDSASWTMSGACATGGWYALSTDFGRNRRTLELAEDGRYAFETGGRVFSLLRCLSEPADEDELPILPRRVGDDVSLEPTPESVGLIGEQDNPLELPAGTYEIWVWRNDPNYEDYFSPDFRVRRL</sequence>
<keyword evidence="2" id="KW-1185">Reference proteome</keyword>
<dbReference type="RefSeq" id="WP_272084978.1">
    <property type="nucleotide sequence ID" value="NZ_JAQNDL010000001.1"/>
</dbReference>
<comment type="caution">
    <text evidence="1">The sequence shown here is derived from an EMBL/GenBank/DDBJ whole genome shotgun (WGS) entry which is preliminary data.</text>
</comment>
<proteinExistence type="predicted"/>
<dbReference type="EMBL" id="JAQNDL010000001">
    <property type="protein sequence ID" value="MDC0716488.1"/>
    <property type="molecule type" value="Genomic_DNA"/>
</dbReference>
<evidence type="ECO:0000313" key="1">
    <source>
        <dbReference type="EMBL" id="MDC0716488.1"/>
    </source>
</evidence>
<dbReference type="Proteomes" id="UP001221686">
    <property type="component" value="Unassembled WGS sequence"/>
</dbReference>